<dbReference type="NCBIfam" id="TIGR01637">
    <property type="entry name" value="phage_arpU"/>
    <property type="match status" value="1"/>
</dbReference>
<keyword evidence="2" id="KW-1185">Reference proteome</keyword>
<dbReference type="InterPro" id="IPR006524">
    <property type="entry name" value="ArpU-like"/>
</dbReference>
<keyword evidence="1" id="KW-0614">Plasmid</keyword>
<dbReference type="Proteomes" id="UP001057532">
    <property type="component" value="Plasmid punnamed"/>
</dbReference>
<evidence type="ECO:0000313" key="2">
    <source>
        <dbReference type="Proteomes" id="UP001057532"/>
    </source>
</evidence>
<accession>A0ABY5C7A6</accession>
<dbReference type="Pfam" id="PF07374">
    <property type="entry name" value="DUF1492"/>
    <property type="match status" value="1"/>
</dbReference>
<evidence type="ECO:0000313" key="1">
    <source>
        <dbReference type="EMBL" id="USS93990.1"/>
    </source>
</evidence>
<gene>
    <name evidence="1" type="ORF">M8332_07135</name>
</gene>
<protein>
    <submittedName>
        <fullName evidence="1">DUF1492 domain-containing protein</fullName>
    </submittedName>
</protein>
<proteinExistence type="predicted"/>
<dbReference type="InterPro" id="IPR010861">
    <property type="entry name" value="DUF1492"/>
</dbReference>
<geneLocation type="plasmid" evidence="1 2">
    <name>punnamed</name>
</geneLocation>
<organism evidence="1 2">
    <name type="scientific">Fructilactobacillus ixorae</name>
    <dbReference type="NCBI Taxonomy" id="1750535"/>
    <lineage>
        <taxon>Bacteria</taxon>
        <taxon>Bacillati</taxon>
        <taxon>Bacillota</taxon>
        <taxon>Bacilli</taxon>
        <taxon>Lactobacillales</taxon>
        <taxon>Lactobacillaceae</taxon>
        <taxon>Fructilactobacillus</taxon>
    </lineage>
</organism>
<reference evidence="1" key="1">
    <citation type="submission" date="2022-05" db="EMBL/GenBank/DDBJ databases">
        <authorList>
            <person name="Oliphant S.A."/>
            <person name="Watson-Haigh N.S."/>
            <person name="Sumby K.M."/>
            <person name="Gardner J.M."/>
            <person name="Jiranek V."/>
        </authorList>
    </citation>
    <scope>NUCLEOTIDE SEQUENCE</scope>
    <source>
        <strain evidence="1">Ru20-1</strain>
        <plasmid evidence="1">punnamed</plasmid>
    </source>
</reference>
<name>A0ABY5C7A6_9LACO</name>
<sequence>MKLFDDVDEKRTLYRTKKFLTVTFPKIRMQSGLSSIDLQSPTISDMPSSAPYGNSNERKWLRMLERQDEVKDVIRAINSTSSISKFILRSCYLDGLSNWQVSQRLNFGNTRFAELKNKALLEFATAIEVYGVNLIEFRV</sequence>
<dbReference type="RefSeq" id="WP_252780875.1">
    <property type="nucleotide sequence ID" value="NZ_CP097479.1"/>
</dbReference>
<dbReference type="EMBL" id="CP097479">
    <property type="protein sequence ID" value="USS93990.1"/>
    <property type="molecule type" value="Genomic_DNA"/>
</dbReference>